<dbReference type="SUPFAM" id="SSF141868">
    <property type="entry name" value="EAL domain-like"/>
    <property type="match status" value="1"/>
</dbReference>
<dbReference type="Gene3D" id="3.20.20.450">
    <property type="entry name" value="EAL domain"/>
    <property type="match status" value="1"/>
</dbReference>
<keyword evidence="7 10" id="KW-1133">Transmembrane helix</keyword>
<dbReference type="Pfam" id="PF00563">
    <property type="entry name" value="EAL"/>
    <property type="match status" value="1"/>
</dbReference>
<dbReference type="PANTHER" id="PTHR33121">
    <property type="entry name" value="CYCLIC DI-GMP PHOSPHODIESTERASE PDEF"/>
    <property type="match status" value="1"/>
</dbReference>
<dbReference type="Proteomes" id="UP000037511">
    <property type="component" value="Unassembled WGS sequence"/>
</dbReference>
<feature type="transmembrane region" description="Helical" evidence="10">
    <location>
        <begin position="240"/>
        <end position="262"/>
    </location>
</feature>
<dbReference type="CDD" id="cd01948">
    <property type="entry name" value="EAL"/>
    <property type="match status" value="1"/>
</dbReference>
<organism evidence="12 13">
    <name type="scientific">Achromobacter spanius</name>
    <dbReference type="NCBI Taxonomy" id="217203"/>
    <lineage>
        <taxon>Bacteria</taxon>
        <taxon>Pseudomonadati</taxon>
        <taxon>Pseudomonadota</taxon>
        <taxon>Betaproteobacteria</taxon>
        <taxon>Burkholderiales</taxon>
        <taxon>Alcaligenaceae</taxon>
        <taxon>Achromobacter</taxon>
    </lineage>
</organism>
<comment type="catalytic activity">
    <reaction evidence="9">
        <text>3',3'-c-di-GMP + H2O = 5'-phosphoguanylyl(3'-&gt;5')guanosine + H(+)</text>
        <dbReference type="Rhea" id="RHEA:24902"/>
        <dbReference type="ChEBI" id="CHEBI:15377"/>
        <dbReference type="ChEBI" id="CHEBI:15378"/>
        <dbReference type="ChEBI" id="CHEBI:58754"/>
        <dbReference type="ChEBI" id="CHEBI:58805"/>
        <dbReference type="EC" id="3.1.4.52"/>
    </reaction>
</comment>
<keyword evidence="4" id="KW-0973">c-di-GMP</keyword>
<feature type="transmembrane region" description="Helical" evidence="10">
    <location>
        <begin position="12"/>
        <end position="35"/>
    </location>
</feature>
<comment type="subcellular location">
    <subcellularLocation>
        <location evidence="1">Cell membrane</location>
        <topology evidence="1">Multi-pass membrane protein</topology>
    </subcellularLocation>
</comment>
<feature type="domain" description="EAL" evidence="11">
    <location>
        <begin position="265"/>
        <end position="518"/>
    </location>
</feature>
<evidence type="ECO:0000259" key="11">
    <source>
        <dbReference type="PROSITE" id="PS50883"/>
    </source>
</evidence>
<evidence type="ECO:0000313" key="13">
    <source>
        <dbReference type="Proteomes" id="UP000037511"/>
    </source>
</evidence>
<dbReference type="InterPro" id="IPR050706">
    <property type="entry name" value="Cyclic-di-GMP_PDE-like"/>
</dbReference>
<evidence type="ECO:0000313" key="12">
    <source>
        <dbReference type="EMBL" id="KNE25988.1"/>
    </source>
</evidence>
<dbReference type="InterPro" id="IPR024744">
    <property type="entry name" value="CSS-motif_dom"/>
</dbReference>
<evidence type="ECO:0000256" key="7">
    <source>
        <dbReference type="ARBA" id="ARBA00022989"/>
    </source>
</evidence>
<keyword evidence="3" id="KW-1003">Cell membrane</keyword>
<keyword evidence="5 10" id="KW-0812">Transmembrane</keyword>
<dbReference type="PROSITE" id="PS50883">
    <property type="entry name" value="EAL"/>
    <property type="match status" value="1"/>
</dbReference>
<dbReference type="GO" id="GO:0071111">
    <property type="term" value="F:cyclic-guanylate-specific phosphodiesterase activity"/>
    <property type="evidence" value="ECO:0007669"/>
    <property type="project" value="UniProtKB-EC"/>
</dbReference>
<gene>
    <name evidence="12" type="ORF">AFM18_19965</name>
</gene>
<dbReference type="PANTHER" id="PTHR33121:SF79">
    <property type="entry name" value="CYCLIC DI-GMP PHOSPHODIESTERASE PDED-RELATED"/>
    <property type="match status" value="1"/>
</dbReference>
<dbReference type="InterPro" id="IPR035919">
    <property type="entry name" value="EAL_sf"/>
</dbReference>
<accession>A0AAW3I1Q7</accession>
<keyword evidence="8 10" id="KW-0472">Membrane</keyword>
<proteinExistence type="predicted"/>
<dbReference type="EC" id="3.1.4.52" evidence="2"/>
<sequence>MIMTTGRLPSRYGLLLVLVPTVVLTVLCGAIGYSLEASHADEIVDHNNDHLLRRSLDIANEQIATIIELSAPAESCSDEDLARMRTRLFKSRYAGDIARISDGALRCSAVWGRWKEPYALPPGGKRVRYGITLWRNLTNPVQPSFIGGLAANDRVAVFIIPNALGEVEEHSGLLWGRAFSRDGSTIQEFGSQPHATKDSGVKGRLESWLGIIRHGATCSSAGEPDVCVESFTRVNARVSVLVSALIGIVLGAASGIALFLWWRGSNGLRVSMARALRQEKIHVRYQPLCSLATGEMVGAEALARWTHDEVGPIPPDTFIPWVESMGLRRLFTRYIIRNAIDGVRERLTAAQPFYLSVNVFPADLEDDLFLEFLVHCVAERGVSPARIVLEVTESARFSTTSPAELFKRYRKAGFRVFLDDFGVGYSNLGNVLQWDVSGIKLDRIFVRSIGDVSSATPVLDQVIEMANQLDIQLVVEGIEMRRQVDYLLERAPQAVGQGWFFGKPVPASELDEVVIGADPHMEVRSSSAG</sequence>
<comment type="caution">
    <text evidence="12">The sequence shown here is derived from an EMBL/GenBank/DDBJ whole genome shotgun (WGS) entry which is preliminary data.</text>
</comment>
<evidence type="ECO:0000256" key="5">
    <source>
        <dbReference type="ARBA" id="ARBA00022692"/>
    </source>
</evidence>
<name>A0AAW3I1Q7_9BURK</name>
<protein>
    <recommendedName>
        <fullName evidence="2">cyclic-guanylate-specific phosphodiesterase</fullName>
        <ecNumber evidence="2">3.1.4.52</ecNumber>
    </recommendedName>
</protein>
<dbReference type="AlphaFoldDB" id="A0AAW3I1Q7"/>
<evidence type="ECO:0000256" key="6">
    <source>
        <dbReference type="ARBA" id="ARBA00022801"/>
    </source>
</evidence>
<keyword evidence="6" id="KW-0378">Hydrolase</keyword>
<dbReference type="Pfam" id="PF12792">
    <property type="entry name" value="CSS-motif"/>
    <property type="match status" value="1"/>
</dbReference>
<evidence type="ECO:0000256" key="10">
    <source>
        <dbReference type="SAM" id="Phobius"/>
    </source>
</evidence>
<evidence type="ECO:0000256" key="4">
    <source>
        <dbReference type="ARBA" id="ARBA00022636"/>
    </source>
</evidence>
<reference evidence="12 13" key="1">
    <citation type="submission" date="2015-07" db="EMBL/GenBank/DDBJ databases">
        <title>Draft genome of Achromobacter spanius.</title>
        <authorList>
            <person name="Wang X."/>
        </authorList>
    </citation>
    <scope>NUCLEOTIDE SEQUENCE [LARGE SCALE GENOMIC DNA]</scope>
    <source>
        <strain evidence="12 13">CGMCC9173</strain>
    </source>
</reference>
<evidence type="ECO:0000256" key="9">
    <source>
        <dbReference type="ARBA" id="ARBA00034290"/>
    </source>
</evidence>
<dbReference type="InterPro" id="IPR001633">
    <property type="entry name" value="EAL_dom"/>
</dbReference>
<evidence type="ECO:0000256" key="2">
    <source>
        <dbReference type="ARBA" id="ARBA00012282"/>
    </source>
</evidence>
<dbReference type="GO" id="GO:0005886">
    <property type="term" value="C:plasma membrane"/>
    <property type="evidence" value="ECO:0007669"/>
    <property type="project" value="UniProtKB-SubCell"/>
</dbReference>
<evidence type="ECO:0000256" key="1">
    <source>
        <dbReference type="ARBA" id="ARBA00004651"/>
    </source>
</evidence>
<dbReference type="EMBL" id="LGVG01000028">
    <property type="protein sequence ID" value="KNE25988.1"/>
    <property type="molecule type" value="Genomic_DNA"/>
</dbReference>
<evidence type="ECO:0000256" key="3">
    <source>
        <dbReference type="ARBA" id="ARBA00022475"/>
    </source>
</evidence>
<dbReference type="SMART" id="SM00052">
    <property type="entry name" value="EAL"/>
    <property type="match status" value="1"/>
</dbReference>
<evidence type="ECO:0000256" key="8">
    <source>
        <dbReference type="ARBA" id="ARBA00023136"/>
    </source>
</evidence>